<comment type="subcellular location">
    <subcellularLocation>
        <location evidence="1">Nucleus</location>
    </subcellularLocation>
</comment>
<keyword evidence="6" id="KW-0804">Transcription</keyword>
<protein>
    <recommendedName>
        <fullName evidence="10">AP2/ERF domain-containing protein</fullName>
    </recommendedName>
</protein>
<organism evidence="11 12">
    <name type="scientific">Escallonia herrerae</name>
    <dbReference type="NCBI Taxonomy" id="1293975"/>
    <lineage>
        <taxon>Eukaryota</taxon>
        <taxon>Viridiplantae</taxon>
        <taxon>Streptophyta</taxon>
        <taxon>Embryophyta</taxon>
        <taxon>Tracheophyta</taxon>
        <taxon>Spermatophyta</taxon>
        <taxon>Magnoliopsida</taxon>
        <taxon>eudicotyledons</taxon>
        <taxon>Gunneridae</taxon>
        <taxon>Pentapetalae</taxon>
        <taxon>asterids</taxon>
        <taxon>campanulids</taxon>
        <taxon>Escalloniales</taxon>
        <taxon>Escalloniaceae</taxon>
        <taxon>Escallonia</taxon>
    </lineage>
</organism>
<gene>
    <name evidence="11" type="ORF">RJ639_009031</name>
</gene>
<evidence type="ECO:0000313" key="11">
    <source>
        <dbReference type="EMBL" id="KAK3014166.1"/>
    </source>
</evidence>
<evidence type="ECO:0000256" key="9">
    <source>
        <dbReference type="SAM" id="MobiDB-lite"/>
    </source>
</evidence>
<keyword evidence="4" id="KW-0238">DNA-binding</keyword>
<keyword evidence="12" id="KW-1185">Reference proteome</keyword>
<dbReference type="PANTHER" id="PTHR31985">
    <property type="entry name" value="ETHYLENE-RESPONSIVE TRANSCRIPTION FACTOR ERF042-RELATED"/>
    <property type="match status" value="1"/>
</dbReference>
<evidence type="ECO:0000256" key="7">
    <source>
        <dbReference type="ARBA" id="ARBA00023242"/>
    </source>
</evidence>
<evidence type="ECO:0000256" key="4">
    <source>
        <dbReference type="ARBA" id="ARBA00023125"/>
    </source>
</evidence>
<feature type="region of interest" description="Disordered" evidence="9">
    <location>
        <begin position="184"/>
        <end position="206"/>
    </location>
</feature>
<dbReference type="GO" id="GO:0005634">
    <property type="term" value="C:nucleus"/>
    <property type="evidence" value="ECO:0007669"/>
    <property type="project" value="UniProtKB-SubCell"/>
</dbReference>
<keyword evidence="5" id="KW-0010">Activator</keyword>
<evidence type="ECO:0000256" key="3">
    <source>
        <dbReference type="ARBA" id="ARBA00023015"/>
    </source>
</evidence>
<feature type="region of interest" description="Disordered" evidence="9">
    <location>
        <begin position="1"/>
        <end position="20"/>
    </location>
</feature>
<evidence type="ECO:0000256" key="1">
    <source>
        <dbReference type="ARBA" id="ARBA00004123"/>
    </source>
</evidence>
<dbReference type="PANTHER" id="PTHR31985:SF312">
    <property type="entry name" value="AP2_ERF DOMAIN-CONTAINING PROTEIN"/>
    <property type="match status" value="1"/>
</dbReference>
<evidence type="ECO:0000256" key="6">
    <source>
        <dbReference type="ARBA" id="ARBA00023163"/>
    </source>
</evidence>
<comment type="similarity">
    <text evidence="8">Belongs to the AP2/ERF transcription factor family. ERF subfamily.</text>
</comment>
<dbReference type="FunFam" id="3.30.730.10:FF:000001">
    <property type="entry name" value="Ethylene-responsive transcription factor 2"/>
    <property type="match status" value="1"/>
</dbReference>
<dbReference type="InterPro" id="IPR001471">
    <property type="entry name" value="AP2/ERF_dom"/>
</dbReference>
<proteinExistence type="inferred from homology"/>
<dbReference type="Gene3D" id="3.30.730.10">
    <property type="entry name" value="AP2/ERF domain"/>
    <property type="match status" value="1"/>
</dbReference>
<dbReference type="Pfam" id="PF00847">
    <property type="entry name" value="AP2"/>
    <property type="match status" value="1"/>
</dbReference>
<dbReference type="InterPro" id="IPR016177">
    <property type="entry name" value="DNA-bd_dom_sf"/>
</dbReference>
<evidence type="ECO:0000256" key="5">
    <source>
        <dbReference type="ARBA" id="ARBA00023159"/>
    </source>
</evidence>
<dbReference type="AlphaFoldDB" id="A0AA88VRS3"/>
<dbReference type="SMART" id="SM00380">
    <property type="entry name" value="AP2"/>
    <property type="match status" value="1"/>
</dbReference>
<evidence type="ECO:0000259" key="10">
    <source>
        <dbReference type="PROSITE" id="PS51032"/>
    </source>
</evidence>
<evidence type="ECO:0000256" key="2">
    <source>
        <dbReference type="ARBA" id="ARBA00022821"/>
    </source>
</evidence>
<keyword evidence="2" id="KW-0611">Plant defense</keyword>
<dbReference type="PROSITE" id="PS51032">
    <property type="entry name" value="AP2_ERF"/>
    <property type="match status" value="1"/>
</dbReference>
<dbReference type="InterPro" id="IPR036955">
    <property type="entry name" value="AP2/ERF_dom_sf"/>
</dbReference>
<name>A0AA88VRS3_9ASTE</name>
<dbReference type="PRINTS" id="PR00367">
    <property type="entry name" value="ETHRSPELEMNT"/>
</dbReference>
<dbReference type="EMBL" id="JAVXUP010001242">
    <property type="protein sequence ID" value="KAK3014166.1"/>
    <property type="molecule type" value="Genomic_DNA"/>
</dbReference>
<reference evidence="11" key="1">
    <citation type="submission" date="2022-12" db="EMBL/GenBank/DDBJ databases">
        <title>Draft genome assemblies for two species of Escallonia (Escalloniales).</title>
        <authorList>
            <person name="Chanderbali A."/>
            <person name="Dervinis C."/>
            <person name="Anghel I."/>
            <person name="Soltis D."/>
            <person name="Soltis P."/>
            <person name="Zapata F."/>
        </authorList>
    </citation>
    <scope>NUCLEOTIDE SEQUENCE</scope>
    <source>
        <strain evidence="11">UCBG64.0493</strain>
        <tissue evidence="11">Leaf</tissue>
    </source>
</reference>
<dbReference type="CDD" id="cd00018">
    <property type="entry name" value="AP2"/>
    <property type="match status" value="1"/>
</dbReference>
<comment type="caution">
    <text evidence="11">The sequence shown here is derived from an EMBL/GenBank/DDBJ whole genome shotgun (WGS) entry which is preliminary data.</text>
</comment>
<evidence type="ECO:0000313" key="12">
    <source>
        <dbReference type="Proteomes" id="UP001188597"/>
    </source>
</evidence>
<feature type="domain" description="AP2/ERF" evidence="10">
    <location>
        <begin position="23"/>
        <end position="80"/>
    </location>
</feature>
<dbReference type="GO" id="GO:0003677">
    <property type="term" value="F:DNA binding"/>
    <property type="evidence" value="ECO:0007669"/>
    <property type="project" value="UniProtKB-KW"/>
</dbReference>
<sequence>MRMVRPAAQGRRERRDCANSGRRYKGVRMRKWGKWVAEVRRPNSRDRIWLGSYETPEEAARAYDAAVFCLRGPSAMLNFPADPPDIPAAGELLPPQIQAAASRHARRVPVGTEEVVGGVPTEFAANFFVGFAAAEEGGVGVGGGGMPSDVAFYENDPDGPNWLAYGRLVMRSYLHPTLLSIEEKGEPSVESEDQSANAQLVNPPGR</sequence>
<dbReference type="InterPro" id="IPR051032">
    <property type="entry name" value="AP2/ERF_TF_ERF_subfamily"/>
</dbReference>
<keyword evidence="3" id="KW-0805">Transcription regulation</keyword>
<dbReference type="GO" id="GO:0003700">
    <property type="term" value="F:DNA-binding transcription factor activity"/>
    <property type="evidence" value="ECO:0007669"/>
    <property type="project" value="InterPro"/>
</dbReference>
<evidence type="ECO:0000256" key="8">
    <source>
        <dbReference type="ARBA" id="ARBA00024343"/>
    </source>
</evidence>
<accession>A0AA88VRS3</accession>
<keyword evidence="7" id="KW-0539">Nucleus</keyword>
<dbReference type="Proteomes" id="UP001188597">
    <property type="component" value="Unassembled WGS sequence"/>
</dbReference>
<dbReference type="GO" id="GO:0006952">
    <property type="term" value="P:defense response"/>
    <property type="evidence" value="ECO:0007669"/>
    <property type="project" value="UniProtKB-KW"/>
</dbReference>
<dbReference type="SUPFAM" id="SSF54171">
    <property type="entry name" value="DNA-binding domain"/>
    <property type="match status" value="1"/>
</dbReference>